<dbReference type="WBParaSite" id="TMUE_3000014404.1">
    <property type="protein sequence ID" value="TMUE_3000014404.1"/>
    <property type="gene ID" value="WBGene00302204"/>
</dbReference>
<name>A0A5S6R544_TRIMR</name>
<accession>A0A5S6R544</accession>
<dbReference type="AlphaFoldDB" id="A0A5S6R544"/>
<keyword evidence="1" id="KW-1185">Reference proteome</keyword>
<organism evidence="1 2">
    <name type="scientific">Trichuris muris</name>
    <name type="common">Mouse whipworm</name>
    <dbReference type="NCBI Taxonomy" id="70415"/>
    <lineage>
        <taxon>Eukaryota</taxon>
        <taxon>Metazoa</taxon>
        <taxon>Ecdysozoa</taxon>
        <taxon>Nematoda</taxon>
        <taxon>Enoplea</taxon>
        <taxon>Dorylaimia</taxon>
        <taxon>Trichinellida</taxon>
        <taxon>Trichuridae</taxon>
        <taxon>Trichuris</taxon>
    </lineage>
</organism>
<proteinExistence type="predicted"/>
<sequence>MTAVGGTSVAVDCCRSFRSDRCFFVRSQIVAIKCTADRLRLLFHSRLCIEGLMETLSLPKRNYYNFWISGAMFICHNAESFFN</sequence>
<protein>
    <submittedName>
        <fullName evidence="2">Uncharacterized protein</fullName>
    </submittedName>
</protein>
<evidence type="ECO:0000313" key="2">
    <source>
        <dbReference type="WBParaSite" id="TMUE_3000014404.1"/>
    </source>
</evidence>
<dbReference type="Proteomes" id="UP000046395">
    <property type="component" value="Unassembled WGS sequence"/>
</dbReference>
<reference evidence="2" key="1">
    <citation type="submission" date="2019-12" db="UniProtKB">
        <authorList>
            <consortium name="WormBaseParasite"/>
        </authorList>
    </citation>
    <scope>IDENTIFICATION</scope>
</reference>
<evidence type="ECO:0000313" key="1">
    <source>
        <dbReference type="Proteomes" id="UP000046395"/>
    </source>
</evidence>